<keyword evidence="2" id="KW-0732">Signal</keyword>
<evidence type="ECO:0000256" key="1">
    <source>
        <dbReference type="SAM" id="MobiDB-lite"/>
    </source>
</evidence>
<accession>A0A261UG19</accession>
<feature type="chain" id="PRO_5012966788" description="Novel toxin 16 domain-containing protein" evidence="2">
    <location>
        <begin position="24"/>
        <end position="330"/>
    </location>
</feature>
<feature type="signal peptide" evidence="2">
    <location>
        <begin position="1"/>
        <end position="23"/>
    </location>
</feature>
<evidence type="ECO:0000256" key="2">
    <source>
        <dbReference type="SAM" id="SignalP"/>
    </source>
</evidence>
<dbReference type="RefSeq" id="WP_094842260.1">
    <property type="nucleotide sequence ID" value="NZ_NEVS01000004.1"/>
</dbReference>
<feature type="compositionally biased region" description="Polar residues" evidence="1">
    <location>
        <begin position="271"/>
        <end position="289"/>
    </location>
</feature>
<evidence type="ECO:0000313" key="4">
    <source>
        <dbReference type="Proteomes" id="UP000215767"/>
    </source>
</evidence>
<comment type="caution">
    <text evidence="3">The sequence shown here is derived from an EMBL/GenBank/DDBJ whole genome shotgun (WGS) entry which is preliminary data.</text>
</comment>
<gene>
    <name evidence="3" type="ORF">CAL28_15895</name>
</gene>
<dbReference type="AlphaFoldDB" id="A0A261UG19"/>
<reference evidence="4" key="1">
    <citation type="submission" date="2017-05" db="EMBL/GenBank/DDBJ databases">
        <title>Complete and WGS of Bordetella genogroups.</title>
        <authorList>
            <person name="Spilker T."/>
            <person name="Lipuma J."/>
        </authorList>
    </citation>
    <scope>NUCLEOTIDE SEQUENCE [LARGE SCALE GENOMIC DNA]</scope>
    <source>
        <strain evidence="4">AU8856</strain>
    </source>
</reference>
<protein>
    <recommendedName>
        <fullName evidence="5">Novel toxin 16 domain-containing protein</fullName>
    </recommendedName>
</protein>
<name>A0A261UG19_9BORD</name>
<organism evidence="3 4">
    <name type="scientific">Bordetella genomosp. 11</name>
    <dbReference type="NCBI Taxonomy" id="1416808"/>
    <lineage>
        <taxon>Bacteria</taxon>
        <taxon>Pseudomonadati</taxon>
        <taxon>Pseudomonadota</taxon>
        <taxon>Betaproteobacteria</taxon>
        <taxon>Burkholderiales</taxon>
        <taxon>Alcaligenaceae</taxon>
        <taxon>Bordetella</taxon>
    </lineage>
</organism>
<dbReference type="EMBL" id="NEVS01000004">
    <property type="protein sequence ID" value="OZI60854.1"/>
    <property type="molecule type" value="Genomic_DNA"/>
</dbReference>
<sequence>MAAAWASLLAIQALAFLSPGVIAAPTVIVDGVPINMGLSAPRNPSSLQDCDAFRERMARPLQTLNDAHNRCLNASSSSSGSTGGNSGRRCALQRCERLHVMREALQEKAQDGYRQCRKALVPSDKNADNADHSREDHFFQIGEKLMAGPKEAASMVASDAMTDAFAKLLGVSKNTVNAAYDVPAKIVELAVLTRDVLKICQTTSPISQVRQACMAATRQSLVDFSLHAPLGMTSNPAIALIQTAMLERVNQIQNEVVMEFAKADKSMRDLNAQSEARPSSNASNGTPRRTTLPAGTTDECSKLDGPGRTELVVEHHAEYEALAARCGIGR</sequence>
<evidence type="ECO:0000313" key="3">
    <source>
        <dbReference type="EMBL" id="OZI60854.1"/>
    </source>
</evidence>
<evidence type="ECO:0008006" key="5">
    <source>
        <dbReference type="Google" id="ProtNLM"/>
    </source>
</evidence>
<dbReference type="Proteomes" id="UP000215767">
    <property type="component" value="Unassembled WGS sequence"/>
</dbReference>
<feature type="region of interest" description="Disordered" evidence="1">
    <location>
        <begin position="268"/>
        <end position="306"/>
    </location>
</feature>
<keyword evidence="4" id="KW-1185">Reference proteome</keyword>
<proteinExistence type="predicted"/>